<gene>
    <name evidence="4" type="ORF">EJP69_15690</name>
</gene>
<dbReference type="InterPro" id="IPR000045">
    <property type="entry name" value="Prepilin_IV_endopep_pep"/>
</dbReference>
<keyword evidence="2" id="KW-1133">Transmembrane helix</keyword>
<feature type="transmembrane region" description="Helical" evidence="2">
    <location>
        <begin position="26"/>
        <end position="45"/>
    </location>
</feature>
<comment type="caution">
    <text evidence="4">The sequence shown here is derived from an EMBL/GenBank/DDBJ whole genome shotgun (WGS) entry which is preliminary data.</text>
</comment>
<dbReference type="GO" id="GO:0005886">
    <property type="term" value="C:plasma membrane"/>
    <property type="evidence" value="ECO:0007669"/>
    <property type="project" value="TreeGrafter"/>
</dbReference>
<feature type="transmembrane region" description="Helical" evidence="2">
    <location>
        <begin position="153"/>
        <end position="170"/>
    </location>
</feature>
<dbReference type="AlphaFoldDB" id="A0A3S0JVS5"/>
<evidence type="ECO:0000313" key="5">
    <source>
        <dbReference type="Proteomes" id="UP000267418"/>
    </source>
</evidence>
<dbReference type="Proteomes" id="UP000267418">
    <property type="component" value="Unassembled WGS sequence"/>
</dbReference>
<dbReference type="InterPro" id="IPR050882">
    <property type="entry name" value="Prepilin_peptidase/N-MTase"/>
</dbReference>
<feature type="domain" description="Prepilin type IV endopeptidase peptidase" evidence="3">
    <location>
        <begin position="5"/>
        <end position="106"/>
    </location>
</feature>
<protein>
    <submittedName>
        <fullName evidence="4">Prepilin peptidase</fullName>
    </submittedName>
</protein>
<sequence>MRSACLLWLLFVAVYDFRQRRVPNWLVLAGAAVALAALALGMQPFGLDWTTALTGAAVGFGCLLVIYAIGLMGAADVKFAGALGLWVGLPALLPIWVGASLLAGLHSALWLVLQRWPVLPRLALMLQGRASSGTPSFSAVETDGGAAPKRRRIVPYAAYLAMATAVWMVWGRQG</sequence>
<feature type="transmembrane region" description="Helical" evidence="2">
    <location>
        <begin position="52"/>
        <end position="75"/>
    </location>
</feature>
<dbReference type="GO" id="GO:0004190">
    <property type="term" value="F:aspartic-type endopeptidase activity"/>
    <property type="evidence" value="ECO:0007669"/>
    <property type="project" value="InterPro"/>
</dbReference>
<keyword evidence="2" id="KW-0472">Membrane</keyword>
<dbReference type="PANTHER" id="PTHR30487">
    <property type="entry name" value="TYPE 4 PREPILIN-LIKE PROTEINS LEADER PEPTIDE-PROCESSING ENZYME"/>
    <property type="match status" value="1"/>
</dbReference>
<accession>A0A3S0JVS5</accession>
<evidence type="ECO:0000256" key="1">
    <source>
        <dbReference type="ARBA" id="ARBA00005801"/>
    </source>
</evidence>
<organism evidence="4 5">
    <name type="scientific">Variovorax gossypii</name>
    <dbReference type="NCBI Taxonomy" id="1679495"/>
    <lineage>
        <taxon>Bacteria</taxon>
        <taxon>Pseudomonadati</taxon>
        <taxon>Pseudomonadota</taxon>
        <taxon>Betaproteobacteria</taxon>
        <taxon>Burkholderiales</taxon>
        <taxon>Comamonadaceae</taxon>
        <taxon>Variovorax</taxon>
    </lineage>
</organism>
<comment type="similarity">
    <text evidence="1">Belongs to the peptidase A24 family.</text>
</comment>
<dbReference type="PANTHER" id="PTHR30487:SF0">
    <property type="entry name" value="PREPILIN LEADER PEPTIDASE_N-METHYLTRANSFERASE-RELATED"/>
    <property type="match status" value="1"/>
</dbReference>
<evidence type="ECO:0000259" key="3">
    <source>
        <dbReference type="Pfam" id="PF01478"/>
    </source>
</evidence>
<proteinExistence type="inferred from homology"/>
<dbReference type="OrthoDB" id="5953125at2"/>
<dbReference type="GO" id="GO:0006465">
    <property type="term" value="P:signal peptide processing"/>
    <property type="evidence" value="ECO:0007669"/>
    <property type="project" value="TreeGrafter"/>
</dbReference>
<keyword evidence="5" id="KW-1185">Reference proteome</keyword>
<evidence type="ECO:0000256" key="2">
    <source>
        <dbReference type="SAM" id="Phobius"/>
    </source>
</evidence>
<dbReference type="Gene3D" id="1.20.120.1220">
    <property type="match status" value="1"/>
</dbReference>
<dbReference type="EMBL" id="RXOE01000003">
    <property type="protein sequence ID" value="RTQ34028.1"/>
    <property type="molecule type" value="Genomic_DNA"/>
</dbReference>
<name>A0A3S0JVS5_9BURK</name>
<dbReference type="Pfam" id="PF01478">
    <property type="entry name" value="Peptidase_A24"/>
    <property type="match status" value="1"/>
</dbReference>
<evidence type="ECO:0000313" key="4">
    <source>
        <dbReference type="EMBL" id="RTQ34028.1"/>
    </source>
</evidence>
<reference evidence="4 5" key="1">
    <citation type="submission" date="2018-12" db="EMBL/GenBank/DDBJ databases">
        <title>The genome of Variovorax gossypii DSM 100435.</title>
        <authorList>
            <person name="Gao J."/>
            <person name="Sun J."/>
        </authorList>
    </citation>
    <scope>NUCLEOTIDE SEQUENCE [LARGE SCALE GENOMIC DNA]</scope>
    <source>
        <strain evidence="4 5">DSM 100435</strain>
    </source>
</reference>
<keyword evidence="2" id="KW-0812">Transmembrane</keyword>